<evidence type="ECO:0000313" key="5">
    <source>
        <dbReference type="EMBL" id="MFD2612464.1"/>
    </source>
</evidence>
<dbReference type="Pfam" id="PF01557">
    <property type="entry name" value="FAA_hydrolase"/>
    <property type="match status" value="1"/>
</dbReference>
<evidence type="ECO:0000259" key="4">
    <source>
        <dbReference type="Pfam" id="PF01557"/>
    </source>
</evidence>
<keyword evidence="6" id="KW-1185">Reference proteome</keyword>
<dbReference type="EMBL" id="JBHUME010000007">
    <property type="protein sequence ID" value="MFD2612464.1"/>
    <property type="molecule type" value="Genomic_DNA"/>
</dbReference>
<reference evidence="6" key="1">
    <citation type="journal article" date="2019" name="Int. J. Syst. Evol. Microbiol.">
        <title>The Global Catalogue of Microorganisms (GCM) 10K type strain sequencing project: providing services to taxonomists for standard genome sequencing and annotation.</title>
        <authorList>
            <consortium name="The Broad Institute Genomics Platform"/>
            <consortium name="The Broad Institute Genome Sequencing Center for Infectious Disease"/>
            <person name="Wu L."/>
            <person name="Ma J."/>
        </authorList>
    </citation>
    <scope>NUCLEOTIDE SEQUENCE [LARGE SCALE GENOMIC DNA]</scope>
    <source>
        <strain evidence="6">KCTC 3950</strain>
    </source>
</reference>
<dbReference type="InterPro" id="IPR036663">
    <property type="entry name" value="Fumarylacetoacetase_C_sf"/>
</dbReference>
<gene>
    <name evidence="5" type="ORF">ACFSUF_08525</name>
</gene>
<feature type="domain" description="Fumarylacetoacetase-like C-terminal" evidence="4">
    <location>
        <begin position="80"/>
        <end position="283"/>
    </location>
</feature>
<protein>
    <submittedName>
        <fullName evidence="5">Fumarylacetoacetate hydrolase family protein</fullName>
    </submittedName>
</protein>
<name>A0ABW5PC59_9BACL</name>
<feature type="coiled-coil region" evidence="3">
    <location>
        <begin position="36"/>
        <end position="63"/>
    </location>
</feature>
<keyword evidence="5" id="KW-0378">Hydrolase</keyword>
<organism evidence="5 6">
    <name type="scientific">Paenibacillus gansuensis</name>
    <dbReference type="NCBI Taxonomy" id="306542"/>
    <lineage>
        <taxon>Bacteria</taxon>
        <taxon>Bacillati</taxon>
        <taxon>Bacillota</taxon>
        <taxon>Bacilli</taxon>
        <taxon>Bacillales</taxon>
        <taxon>Paenibacillaceae</taxon>
        <taxon>Paenibacillus</taxon>
    </lineage>
</organism>
<proteinExistence type="inferred from homology"/>
<dbReference type="Gene3D" id="3.90.850.10">
    <property type="entry name" value="Fumarylacetoacetase-like, C-terminal domain"/>
    <property type="match status" value="1"/>
</dbReference>
<dbReference type="SUPFAM" id="SSF56529">
    <property type="entry name" value="FAH"/>
    <property type="match status" value="1"/>
</dbReference>
<dbReference type="RefSeq" id="WP_377602055.1">
    <property type="nucleotide sequence ID" value="NZ_JBHUME010000007.1"/>
</dbReference>
<keyword evidence="3" id="KW-0175">Coiled coil</keyword>
<accession>A0ABW5PC59</accession>
<sequence>MKLLQFVQKHDPVSKARIGAYLDNETVCELTEEHSMIDLITRLERSEEKRSRLEANIQEKRTIHNLSDIQLLPPLMNPEKIICIGLNYHDHVKESNMQVPKVPVLFPKYNNCLIGHTDTVIIPSDVKQCDYEVELAFIIGKTAKFVNVEEAMDYVFGYTILNDVSARDIQLSEPQWTRGKAIDTFAPTGPWIVTADEIPDPHNLDISLVLNGKTMQKSNTGELIFNIPYIISFLSQTMTLQPGDMIITGTPPGVGMGQKPQVWLKEGDVTEAHISGIGVLTNHYVSENRSR</sequence>
<dbReference type="PANTHER" id="PTHR42796">
    <property type="entry name" value="FUMARYLACETOACETATE HYDROLASE DOMAIN-CONTAINING PROTEIN 2A-RELATED"/>
    <property type="match status" value="1"/>
</dbReference>
<dbReference type="PANTHER" id="PTHR42796:SF4">
    <property type="entry name" value="FUMARYLACETOACETATE HYDROLASE DOMAIN-CONTAINING PROTEIN 2A"/>
    <property type="match status" value="1"/>
</dbReference>
<dbReference type="GO" id="GO:0016787">
    <property type="term" value="F:hydrolase activity"/>
    <property type="evidence" value="ECO:0007669"/>
    <property type="project" value="UniProtKB-KW"/>
</dbReference>
<dbReference type="Proteomes" id="UP001597541">
    <property type="component" value="Unassembled WGS sequence"/>
</dbReference>
<evidence type="ECO:0000256" key="2">
    <source>
        <dbReference type="ARBA" id="ARBA00022723"/>
    </source>
</evidence>
<dbReference type="InterPro" id="IPR011234">
    <property type="entry name" value="Fumarylacetoacetase-like_C"/>
</dbReference>
<keyword evidence="2" id="KW-0479">Metal-binding</keyword>
<evidence type="ECO:0000313" key="6">
    <source>
        <dbReference type="Proteomes" id="UP001597541"/>
    </source>
</evidence>
<evidence type="ECO:0000256" key="1">
    <source>
        <dbReference type="ARBA" id="ARBA00010211"/>
    </source>
</evidence>
<comment type="similarity">
    <text evidence="1">Belongs to the FAH family.</text>
</comment>
<evidence type="ECO:0000256" key="3">
    <source>
        <dbReference type="SAM" id="Coils"/>
    </source>
</evidence>
<dbReference type="InterPro" id="IPR051121">
    <property type="entry name" value="FAH"/>
</dbReference>
<comment type="caution">
    <text evidence="5">The sequence shown here is derived from an EMBL/GenBank/DDBJ whole genome shotgun (WGS) entry which is preliminary data.</text>
</comment>